<dbReference type="InterPro" id="IPR017853">
    <property type="entry name" value="GH"/>
</dbReference>
<organism evidence="1 2">
    <name type="scientific">Brevundimonas goettingensis</name>
    <dbReference type="NCBI Taxonomy" id="2774190"/>
    <lineage>
        <taxon>Bacteria</taxon>
        <taxon>Pseudomonadati</taxon>
        <taxon>Pseudomonadota</taxon>
        <taxon>Alphaproteobacteria</taxon>
        <taxon>Caulobacterales</taxon>
        <taxon>Caulobacteraceae</taxon>
        <taxon>Brevundimonas</taxon>
    </lineage>
</organism>
<evidence type="ECO:0000313" key="2">
    <source>
        <dbReference type="Proteomes" id="UP000663918"/>
    </source>
</evidence>
<sequence length="369" mass="41438">MSDWLFGHPFMAGFECSTHRRRDGIRLDVTRGSGHDRHAATDYAAILEHGMETARDGLRWHLIEQKPGVYDWRSWTPMIEAASQAGVRVIWDLWHYGTPDDIDIWSAGFIQRLADYAEAAARHYQTLTDAPPLWCPLNEMSFYAFIAGEVGDFHPYGLERGHELKRQLVRAGVQAARTLREVDPRCRLLWAEPLIHIAPVTHGEDDVSAARRASLTQYQAFDMICGRMDPELGGSPDLLDVIGCNFYPQNQWRQHGPTLPLGHHDYRPLSDLLEETWRRYNRPVIVAETGAEGSARAPWLHYVCQEVMDARAGGADIGAICLYPVTSYPGWDDDRSCATGLFGPPDSGGERTVHAPLAAEIARLSAIIR</sequence>
<reference evidence="1" key="1">
    <citation type="submission" date="2020-09" db="EMBL/GenBank/DDBJ databases">
        <title>Brevundimonas sp. LVF2 isolated from a puddle in Goettingen, Germany.</title>
        <authorList>
            <person name="Friedrich I."/>
            <person name="Klassen A."/>
            <person name="Hannes N."/>
            <person name="Schneider D."/>
            <person name="Hertel R."/>
            <person name="Daniel R."/>
        </authorList>
    </citation>
    <scope>NUCLEOTIDE SEQUENCE</scope>
    <source>
        <strain evidence="1">LVF2</strain>
    </source>
</reference>
<name>A0A975C2Y8_9CAUL</name>
<dbReference type="SUPFAM" id="SSF51445">
    <property type="entry name" value="(Trans)glycosidases"/>
    <property type="match status" value="1"/>
</dbReference>
<gene>
    <name evidence="1" type="ORF">IFJ75_08565</name>
</gene>
<dbReference type="KEGG" id="bgoe:IFJ75_08565"/>
<dbReference type="Gene3D" id="3.20.20.80">
    <property type="entry name" value="Glycosidases"/>
    <property type="match status" value="1"/>
</dbReference>
<dbReference type="Proteomes" id="UP000663918">
    <property type="component" value="Chromosome"/>
</dbReference>
<dbReference type="AlphaFoldDB" id="A0A975C2Y8"/>
<protein>
    <submittedName>
        <fullName evidence="1">Beta-glucosidase</fullName>
    </submittedName>
</protein>
<dbReference type="RefSeq" id="WP_207932161.1">
    <property type="nucleotide sequence ID" value="NZ_CP062222.1"/>
</dbReference>
<evidence type="ECO:0000313" key="1">
    <source>
        <dbReference type="EMBL" id="QTC92881.1"/>
    </source>
</evidence>
<accession>A0A975C2Y8</accession>
<proteinExistence type="predicted"/>
<dbReference type="EMBL" id="CP062222">
    <property type="protein sequence ID" value="QTC92881.1"/>
    <property type="molecule type" value="Genomic_DNA"/>
</dbReference>
<keyword evidence="2" id="KW-1185">Reference proteome</keyword>